<dbReference type="Proteomes" id="UP001207654">
    <property type="component" value="Unassembled WGS sequence"/>
</dbReference>
<dbReference type="PROSITE" id="PS00211">
    <property type="entry name" value="ABC_TRANSPORTER_1"/>
    <property type="match status" value="1"/>
</dbReference>
<dbReference type="EMBL" id="JAPNKA010000001">
    <property type="protein sequence ID" value="MCY1077979.1"/>
    <property type="molecule type" value="Genomic_DNA"/>
</dbReference>
<dbReference type="PANTHER" id="PTHR43038">
    <property type="entry name" value="ATP-BINDING CASSETTE, SUB-FAMILY H, MEMBER 1"/>
    <property type="match status" value="1"/>
</dbReference>
<dbReference type="RefSeq" id="WP_267536779.1">
    <property type="nucleotide sequence ID" value="NZ_JAPNKA010000001.1"/>
</dbReference>
<reference evidence="5 6" key="1">
    <citation type="submission" date="2022-11" db="EMBL/GenBank/DDBJ databases">
        <title>Minimal conservation of predation-associated metabolite biosynthetic gene clusters underscores biosynthetic potential of Myxococcota including descriptions for ten novel species: Archangium lansinium sp. nov., Myxococcus landrumus sp. nov., Nannocystis bai.</title>
        <authorList>
            <person name="Ahearne A."/>
            <person name="Stevens C."/>
            <person name="Phillips K."/>
        </authorList>
    </citation>
    <scope>NUCLEOTIDE SEQUENCE [LARGE SCALE GENOMIC DNA]</scope>
    <source>
        <strain evidence="5 6">MIWBW</strain>
    </source>
</reference>
<evidence type="ECO:0000256" key="3">
    <source>
        <dbReference type="SAM" id="MobiDB-lite"/>
    </source>
</evidence>
<dbReference type="InterPro" id="IPR003593">
    <property type="entry name" value="AAA+_ATPase"/>
</dbReference>
<dbReference type="SUPFAM" id="SSF52540">
    <property type="entry name" value="P-loop containing nucleoside triphosphate hydrolases"/>
    <property type="match status" value="1"/>
</dbReference>
<keyword evidence="1" id="KW-0547">Nucleotide-binding</keyword>
<dbReference type="InterPro" id="IPR003439">
    <property type="entry name" value="ABC_transporter-like_ATP-bd"/>
</dbReference>
<feature type="domain" description="ABC transporter" evidence="4">
    <location>
        <begin position="8"/>
        <end position="237"/>
    </location>
</feature>
<keyword evidence="6" id="KW-1185">Reference proteome</keyword>
<dbReference type="GO" id="GO:0005524">
    <property type="term" value="F:ATP binding"/>
    <property type="evidence" value="ECO:0007669"/>
    <property type="project" value="UniProtKB-KW"/>
</dbReference>
<organism evidence="5 6">
    <name type="scientific">Archangium lansingense</name>
    <dbReference type="NCBI Taxonomy" id="2995310"/>
    <lineage>
        <taxon>Bacteria</taxon>
        <taxon>Pseudomonadati</taxon>
        <taxon>Myxococcota</taxon>
        <taxon>Myxococcia</taxon>
        <taxon>Myxococcales</taxon>
        <taxon>Cystobacterineae</taxon>
        <taxon>Archangiaceae</taxon>
        <taxon>Archangium</taxon>
    </lineage>
</organism>
<name>A0ABT4AAJ7_9BACT</name>
<comment type="caution">
    <text evidence="5">The sequence shown here is derived from an EMBL/GenBank/DDBJ whole genome shotgun (WGS) entry which is preliminary data.</text>
</comment>
<dbReference type="SMART" id="SM00382">
    <property type="entry name" value="AAA"/>
    <property type="match status" value="1"/>
</dbReference>
<evidence type="ECO:0000313" key="6">
    <source>
        <dbReference type="Proteomes" id="UP001207654"/>
    </source>
</evidence>
<keyword evidence="2 5" id="KW-0067">ATP-binding</keyword>
<proteinExistence type="predicted"/>
<evidence type="ECO:0000259" key="4">
    <source>
        <dbReference type="PROSITE" id="PS50893"/>
    </source>
</evidence>
<dbReference type="Gene3D" id="3.40.50.300">
    <property type="entry name" value="P-loop containing nucleotide triphosphate hydrolases"/>
    <property type="match status" value="1"/>
</dbReference>
<evidence type="ECO:0000256" key="2">
    <source>
        <dbReference type="ARBA" id="ARBA00022840"/>
    </source>
</evidence>
<evidence type="ECO:0000313" key="5">
    <source>
        <dbReference type="EMBL" id="MCY1077979.1"/>
    </source>
</evidence>
<dbReference type="InterPro" id="IPR017871">
    <property type="entry name" value="ABC_transporter-like_CS"/>
</dbReference>
<evidence type="ECO:0000256" key="1">
    <source>
        <dbReference type="ARBA" id="ARBA00022741"/>
    </source>
</evidence>
<dbReference type="CDD" id="cd03230">
    <property type="entry name" value="ABC_DR_subfamily_A"/>
    <property type="match status" value="1"/>
</dbReference>
<accession>A0ABT4AAJ7</accession>
<dbReference type="InterPro" id="IPR027417">
    <property type="entry name" value="P-loop_NTPase"/>
</dbReference>
<dbReference type="PROSITE" id="PS50893">
    <property type="entry name" value="ABC_TRANSPORTER_2"/>
    <property type="match status" value="1"/>
</dbReference>
<dbReference type="PANTHER" id="PTHR43038:SF3">
    <property type="entry name" value="ABC TRANSPORTER G FAMILY MEMBER 20 ISOFORM X1"/>
    <property type="match status" value="1"/>
</dbReference>
<protein>
    <submittedName>
        <fullName evidence="5">ABC transporter ATP-binding protein</fullName>
    </submittedName>
</protein>
<gene>
    <name evidence="5" type="ORF">OV287_26250</name>
</gene>
<feature type="region of interest" description="Disordered" evidence="3">
    <location>
        <begin position="314"/>
        <end position="335"/>
    </location>
</feature>
<sequence>MSAPEPAISVQGLTRRFGDFTALDRVDLEVHGGSIYGLLGPNGSGKSTLIRILCGLLAPSEGGARVLGLDVAREGEEIRRRIGYMSQRFSLYEDLTVLENLRFYARIYGLSGERARQRLEAAVELTHIGPYLERRAGLLSGGWKQRLALGAALMHQPQVVFLDEPTAGIDPVARRELWDLLFLLAAEGVTLFVTTHYMDEAERCGEVGYLYLSKLLVTGTPEELKQLPAVHRPGQRRLAVETPHPARALAFLRTVPWCYGTTLFGQSVEVLVDTGLTDTEVLARLEEAGFPGAEVRPITPSLEDVFVALTEQAARERESPGPAALPGTRLAEVHP</sequence>
<dbReference type="Pfam" id="PF00005">
    <property type="entry name" value="ABC_tran"/>
    <property type="match status" value="1"/>
</dbReference>